<dbReference type="PANTHER" id="PTHR32432">
    <property type="entry name" value="CELL DIVISION PROTEIN FTSA-RELATED"/>
    <property type="match status" value="1"/>
</dbReference>
<dbReference type="Pfam" id="PF02491">
    <property type="entry name" value="SHS2_FTSA"/>
    <property type="match status" value="1"/>
</dbReference>
<dbReference type="OrthoDB" id="9810567at2"/>
<dbReference type="Pfam" id="PF14450">
    <property type="entry name" value="FtsA"/>
    <property type="match status" value="1"/>
</dbReference>
<dbReference type="CDD" id="cd24048">
    <property type="entry name" value="ASKHA_NBD_FtsA"/>
    <property type="match status" value="1"/>
</dbReference>
<keyword evidence="3 5" id="KW-0472">Membrane</keyword>
<dbReference type="PIRSF" id="PIRSF003101">
    <property type="entry name" value="FtsA"/>
    <property type="match status" value="1"/>
</dbReference>
<dbReference type="NCBIfam" id="TIGR01174">
    <property type="entry name" value="ftsA"/>
    <property type="match status" value="1"/>
</dbReference>
<dbReference type="InterPro" id="IPR020823">
    <property type="entry name" value="Cell_div_FtsA"/>
</dbReference>
<name>A0A0H4IZT9_9PROT</name>
<keyword evidence="1 5" id="KW-1003">Cell membrane</keyword>
<dbReference type="GO" id="GO:0043093">
    <property type="term" value="P:FtsZ-dependent cytokinesis"/>
    <property type="evidence" value="ECO:0007669"/>
    <property type="project" value="UniProtKB-UniRule"/>
</dbReference>
<sequence>MIKQKEEKNLIVGLDIGTSKIVTIVSEIKNDGEIQILGIGQHVSRGLKKGVVVNIESTMQAIQRSLEEAELMADCKIKEVYTGIAGSHIRSINSTGMVKIRDLEVDNSDVERVIETAQAITLPPDQQVLHTLVQEYIIDDQYDIREPRGMSGMRLEVKVHIVSGAIAAAQNIVKCIKRSGLDVMELILQPLASADAVLTNDEKELGVCLIDIGGGTTDIIVYKDGSVKHTAVIPIAGDQITNDISVAFRTPQQSAEEIKINYGCCDSEKASPKEMIDVPLVDGRTPKKITIKDLSEIIEPRVNELFELVSNELIRSKLNNKIASGIVITGGSSLMNNITDVAEKNFNQSVRIGYPQGISGLKQIIENPRYATGIGLIKRGKMDFDNDKKRKIEGNSLVQIFEKMKLWFQGNF</sequence>
<evidence type="ECO:0000313" key="9">
    <source>
        <dbReference type="Proteomes" id="UP000066549"/>
    </source>
</evidence>
<evidence type="ECO:0000256" key="5">
    <source>
        <dbReference type="HAMAP-Rule" id="MF_02033"/>
    </source>
</evidence>
<dbReference type="GO" id="GO:0032153">
    <property type="term" value="C:cell division site"/>
    <property type="evidence" value="ECO:0007669"/>
    <property type="project" value="UniProtKB-UniRule"/>
</dbReference>
<evidence type="ECO:0000256" key="4">
    <source>
        <dbReference type="ARBA" id="ARBA00023306"/>
    </source>
</evidence>
<dbReference type="Gene3D" id="3.30.420.40">
    <property type="match status" value="2"/>
</dbReference>
<evidence type="ECO:0000256" key="2">
    <source>
        <dbReference type="ARBA" id="ARBA00022618"/>
    </source>
</evidence>
<gene>
    <name evidence="5" type="primary">ftsA</name>
    <name evidence="8" type="ORF">VI33_04795</name>
</gene>
<dbReference type="EMBL" id="CP011002">
    <property type="protein sequence ID" value="AKO66029.1"/>
    <property type="molecule type" value="Genomic_DNA"/>
</dbReference>
<protein>
    <recommendedName>
        <fullName evidence="5 6">Cell division protein FtsA</fullName>
    </recommendedName>
</protein>
<dbReference type="Gene3D" id="3.30.1490.110">
    <property type="match status" value="1"/>
</dbReference>
<keyword evidence="9" id="KW-1185">Reference proteome</keyword>
<comment type="function">
    <text evidence="5 6">Cell division protein that is involved in the assembly of the Z ring. May serve as a membrane anchor for the Z ring.</text>
</comment>
<feature type="domain" description="SHS2" evidence="7">
    <location>
        <begin position="11"/>
        <end position="197"/>
    </location>
</feature>
<dbReference type="GO" id="GO:0009898">
    <property type="term" value="C:cytoplasmic side of plasma membrane"/>
    <property type="evidence" value="ECO:0007669"/>
    <property type="project" value="UniProtKB-UniRule"/>
</dbReference>
<evidence type="ECO:0000259" key="7">
    <source>
        <dbReference type="SMART" id="SM00842"/>
    </source>
</evidence>
<comment type="similarity">
    <text evidence="5 6">Belongs to the FtsA/MreB family.</text>
</comment>
<evidence type="ECO:0000256" key="6">
    <source>
        <dbReference type="PIRNR" id="PIRNR003101"/>
    </source>
</evidence>
<dbReference type="InterPro" id="IPR003494">
    <property type="entry name" value="SHS2_FtsA"/>
</dbReference>
<dbReference type="SUPFAM" id="SSF53067">
    <property type="entry name" value="Actin-like ATPase domain"/>
    <property type="match status" value="2"/>
</dbReference>
<proteinExistence type="inferred from homology"/>
<dbReference type="SMART" id="SM00842">
    <property type="entry name" value="FtsA"/>
    <property type="match status" value="1"/>
</dbReference>
<comment type="subcellular location">
    <subcellularLocation>
        <location evidence="5">Cell membrane</location>
        <topology evidence="5">Peripheral membrane protein</topology>
        <orientation evidence="5">Cytoplasmic side</orientation>
    </subcellularLocation>
    <text evidence="5">Localizes to the Z ring in an FtsZ-dependent manner. Targeted to the membrane through a conserved C-terminal amphipathic helix.</text>
</comment>
<evidence type="ECO:0000313" key="8">
    <source>
        <dbReference type="EMBL" id="AKO66029.1"/>
    </source>
</evidence>
<dbReference type="PATRIC" id="fig|1623450.3.peg.956"/>
<dbReference type="Proteomes" id="UP000066549">
    <property type="component" value="Chromosome"/>
</dbReference>
<keyword evidence="2 5" id="KW-0132">Cell division</keyword>
<comment type="subunit">
    <text evidence="5">Self-interacts. Interacts with FtsZ.</text>
</comment>
<reference evidence="8 9" key="1">
    <citation type="submission" date="2015-03" db="EMBL/GenBank/DDBJ databases">
        <title>Comparative analysis of the OM43 clade including a novel species from Red Sea uncovers genomic and metabolic diversity among marine methylotrophs.</title>
        <authorList>
            <person name="Jimenez-Infante F."/>
            <person name="Ngugi D.K."/>
            <person name="Vinu M."/>
            <person name="Alam I."/>
            <person name="Kamau A."/>
            <person name="Blom J."/>
            <person name="Bajic V.B."/>
            <person name="Stingl U."/>
        </authorList>
    </citation>
    <scope>NUCLEOTIDE SEQUENCE [LARGE SCALE GENOMIC DNA]</scope>
    <source>
        <strain evidence="8 9">MBRSH7</strain>
    </source>
</reference>
<evidence type="ECO:0000256" key="3">
    <source>
        <dbReference type="ARBA" id="ARBA00023136"/>
    </source>
</evidence>
<accession>A0A0H4IZT9</accession>
<dbReference type="HAMAP" id="MF_02033">
    <property type="entry name" value="FtsA"/>
    <property type="match status" value="1"/>
</dbReference>
<keyword evidence="4 5" id="KW-0131">Cell cycle</keyword>
<dbReference type="PANTHER" id="PTHR32432:SF4">
    <property type="entry name" value="CELL DIVISION PROTEIN FTSA"/>
    <property type="match status" value="1"/>
</dbReference>
<dbReference type="InterPro" id="IPR050696">
    <property type="entry name" value="FtsA/MreB"/>
</dbReference>
<organism evidence="8 9">
    <name type="scientific">Methylophilales bacterium MBRS-H7</name>
    <dbReference type="NCBI Taxonomy" id="1623450"/>
    <lineage>
        <taxon>Bacteria</taxon>
        <taxon>Pseudomonadati</taxon>
        <taxon>Pseudomonadota</taxon>
        <taxon>Betaproteobacteria</taxon>
        <taxon>Nitrosomonadales</taxon>
        <taxon>OM43 clade</taxon>
    </lineage>
</organism>
<evidence type="ECO:0000256" key="1">
    <source>
        <dbReference type="ARBA" id="ARBA00022475"/>
    </source>
</evidence>
<dbReference type="AlphaFoldDB" id="A0A0H4IZT9"/>
<dbReference type="InterPro" id="IPR043129">
    <property type="entry name" value="ATPase_NBD"/>
</dbReference>